<comment type="subcellular location">
    <subcellularLocation>
        <location evidence="1">Nucleus</location>
    </subcellularLocation>
</comment>
<evidence type="ECO:0000256" key="9">
    <source>
        <dbReference type="PROSITE-ProRule" id="PRU00042"/>
    </source>
</evidence>
<keyword evidence="13" id="KW-1185">Reference proteome</keyword>
<dbReference type="SMART" id="SM00355">
    <property type="entry name" value="ZnF_C2H2"/>
    <property type="match status" value="2"/>
</dbReference>
<dbReference type="SUPFAM" id="SSF57667">
    <property type="entry name" value="beta-beta-alpha zinc fingers"/>
    <property type="match status" value="1"/>
</dbReference>
<evidence type="ECO:0000256" key="2">
    <source>
        <dbReference type="ARBA" id="ARBA00022723"/>
    </source>
</evidence>
<keyword evidence="6" id="KW-0805">Transcription regulation</keyword>
<keyword evidence="5" id="KW-0862">Zinc</keyword>
<reference evidence="12" key="1">
    <citation type="submission" date="2022-03" db="EMBL/GenBank/DDBJ databases">
        <authorList>
            <person name="Martin H S."/>
        </authorList>
    </citation>
    <scope>NUCLEOTIDE SEQUENCE</scope>
</reference>
<protein>
    <recommendedName>
        <fullName evidence="11">C2H2-type domain-containing protein</fullName>
    </recommendedName>
</protein>
<feature type="region of interest" description="Disordered" evidence="10">
    <location>
        <begin position="179"/>
        <end position="213"/>
    </location>
</feature>
<evidence type="ECO:0000256" key="5">
    <source>
        <dbReference type="ARBA" id="ARBA00022833"/>
    </source>
</evidence>
<evidence type="ECO:0000256" key="6">
    <source>
        <dbReference type="ARBA" id="ARBA00023015"/>
    </source>
</evidence>
<feature type="domain" description="C2H2-type" evidence="11">
    <location>
        <begin position="111"/>
        <end position="138"/>
    </location>
</feature>
<dbReference type="Gene3D" id="3.30.160.60">
    <property type="entry name" value="Classic Zinc Finger"/>
    <property type="match status" value="2"/>
</dbReference>
<evidence type="ECO:0000313" key="12">
    <source>
        <dbReference type="EMBL" id="CAH2050550.1"/>
    </source>
</evidence>
<dbReference type="Proteomes" id="UP000837857">
    <property type="component" value="Chromosome 2"/>
</dbReference>
<name>A0ABN8IAZ4_9NEOP</name>
<dbReference type="InterPro" id="IPR036236">
    <property type="entry name" value="Znf_C2H2_sf"/>
</dbReference>
<evidence type="ECO:0000256" key="3">
    <source>
        <dbReference type="ARBA" id="ARBA00022737"/>
    </source>
</evidence>
<feature type="compositionally biased region" description="Acidic residues" evidence="10">
    <location>
        <begin position="190"/>
        <end position="211"/>
    </location>
</feature>
<organism evidence="12 13">
    <name type="scientific">Iphiclides podalirius</name>
    <name type="common">scarce swallowtail</name>
    <dbReference type="NCBI Taxonomy" id="110791"/>
    <lineage>
        <taxon>Eukaryota</taxon>
        <taxon>Metazoa</taxon>
        <taxon>Ecdysozoa</taxon>
        <taxon>Arthropoda</taxon>
        <taxon>Hexapoda</taxon>
        <taxon>Insecta</taxon>
        <taxon>Pterygota</taxon>
        <taxon>Neoptera</taxon>
        <taxon>Endopterygota</taxon>
        <taxon>Lepidoptera</taxon>
        <taxon>Glossata</taxon>
        <taxon>Ditrysia</taxon>
        <taxon>Papilionoidea</taxon>
        <taxon>Papilionidae</taxon>
        <taxon>Papilioninae</taxon>
        <taxon>Iphiclides</taxon>
    </lineage>
</organism>
<dbReference type="PANTHER" id="PTHR45944">
    <property type="entry name" value="SCHNURRI, ISOFORM F"/>
    <property type="match status" value="1"/>
</dbReference>
<dbReference type="PROSITE" id="PS50157">
    <property type="entry name" value="ZINC_FINGER_C2H2_2"/>
    <property type="match status" value="2"/>
</dbReference>
<dbReference type="PANTHER" id="PTHR45944:SF2">
    <property type="entry name" value="SCHNURRI, ISOFORM F"/>
    <property type="match status" value="1"/>
</dbReference>
<sequence>MYSNWQLLSELTPDPLGLSASSAMSLYDSRHRPQNVAVSVIKQDLILTHSSQWNKNLKDNQQAIASVDTKKAEESKQQCSDATSTPKKELAGGFESNEEYTYVRGRGRGRYVCSECGIRCKKPSMLKKHIRTHTDVRPYTCTHCAFSFKTKGNLTKHMKSKAHYKKCCELGINPNEGNEEGLEMTQCSGETDDETESDGDEGNEGETESSDTEIYKSRLPEHEAAHCLLSLGGCCLATSATPGLITSARPTTYPYSPVGVDSIAVESNTEKTQLTSSNSADLKIDIDNEPIDLSRNEMKAANIPEIPTAKESSVLASLASNTAKLPQHQSQWSNGEPMLHTYLTERALLDSKIKQSQLSSNLSKIMNQWPEKW</sequence>
<keyword evidence="8" id="KW-0539">Nucleus</keyword>
<evidence type="ECO:0000256" key="4">
    <source>
        <dbReference type="ARBA" id="ARBA00022771"/>
    </source>
</evidence>
<evidence type="ECO:0000256" key="1">
    <source>
        <dbReference type="ARBA" id="ARBA00004123"/>
    </source>
</evidence>
<keyword evidence="2" id="KW-0479">Metal-binding</keyword>
<dbReference type="Pfam" id="PF00096">
    <property type="entry name" value="zf-C2H2"/>
    <property type="match status" value="2"/>
</dbReference>
<gene>
    <name evidence="12" type="ORF">IPOD504_LOCUS7534</name>
</gene>
<accession>A0ABN8IAZ4</accession>
<evidence type="ECO:0000259" key="11">
    <source>
        <dbReference type="PROSITE" id="PS50157"/>
    </source>
</evidence>
<evidence type="ECO:0000256" key="10">
    <source>
        <dbReference type="SAM" id="MobiDB-lite"/>
    </source>
</evidence>
<proteinExistence type="predicted"/>
<feature type="non-terminal residue" evidence="12">
    <location>
        <position position="1"/>
    </location>
</feature>
<keyword evidence="3" id="KW-0677">Repeat</keyword>
<dbReference type="EMBL" id="OW152814">
    <property type="protein sequence ID" value="CAH2050550.1"/>
    <property type="molecule type" value="Genomic_DNA"/>
</dbReference>
<keyword evidence="7" id="KW-0804">Transcription</keyword>
<evidence type="ECO:0000256" key="7">
    <source>
        <dbReference type="ARBA" id="ARBA00023163"/>
    </source>
</evidence>
<evidence type="ECO:0000256" key="8">
    <source>
        <dbReference type="ARBA" id="ARBA00023242"/>
    </source>
</evidence>
<dbReference type="PROSITE" id="PS00028">
    <property type="entry name" value="ZINC_FINGER_C2H2_1"/>
    <property type="match status" value="2"/>
</dbReference>
<feature type="domain" description="C2H2-type" evidence="11">
    <location>
        <begin position="139"/>
        <end position="163"/>
    </location>
</feature>
<evidence type="ECO:0000313" key="13">
    <source>
        <dbReference type="Proteomes" id="UP000837857"/>
    </source>
</evidence>
<dbReference type="InterPro" id="IPR051969">
    <property type="entry name" value="Zinc-finger_DNA-bd_regulators"/>
</dbReference>
<keyword evidence="4 9" id="KW-0863">Zinc-finger</keyword>
<dbReference type="InterPro" id="IPR013087">
    <property type="entry name" value="Znf_C2H2_type"/>
</dbReference>